<dbReference type="InterPro" id="IPR006134">
    <property type="entry name" value="DNA-dir_DNA_pol_B_multi_dom"/>
</dbReference>
<dbReference type="Gene3D" id="3.30.420.10">
    <property type="entry name" value="Ribonuclease H-like superfamily/Ribonuclease H"/>
    <property type="match status" value="1"/>
</dbReference>
<gene>
    <name evidence="11" type="ORF">GSPATT00019061001</name>
</gene>
<keyword evidence="3" id="KW-0808">Transferase</keyword>
<evidence type="ECO:0000256" key="6">
    <source>
        <dbReference type="ARBA" id="ARBA00023125"/>
    </source>
</evidence>
<dbReference type="RefSeq" id="XP_001452276.1">
    <property type="nucleotide sequence ID" value="XM_001452239.1"/>
</dbReference>
<comment type="catalytic activity">
    <reaction evidence="8">
        <text>DNA(n) + a 2'-deoxyribonucleoside 5'-triphosphate = DNA(n+1) + diphosphate</text>
        <dbReference type="Rhea" id="RHEA:22508"/>
        <dbReference type="Rhea" id="RHEA-COMP:17339"/>
        <dbReference type="Rhea" id="RHEA-COMP:17340"/>
        <dbReference type="ChEBI" id="CHEBI:33019"/>
        <dbReference type="ChEBI" id="CHEBI:61560"/>
        <dbReference type="ChEBI" id="CHEBI:173112"/>
        <dbReference type="EC" id="2.7.7.7"/>
    </reaction>
</comment>
<dbReference type="GO" id="GO:0016035">
    <property type="term" value="C:zeta DNA polymerase complex"/>
    <property type="evidence" value="ECO:0000318"/>
    <property type="project" value="GO_Central"/>
</dbReference>
<dbReference type="InParanoid" id="A0DPB2"/>
<proteinExistence type="inferred from homology"/>
<dbReference type="GO" id="GO:0042276">
    <property type="term" value="P:error-prone translesion synthesis"/>
    <property type="evidence" value="ECO:0000318"/>
    <property type="project" value="GO_Central"/>
</dbReference>
<dbReference type="Gene3D" id="3.90.1600.10">
    <property type="entry name" value="Palm domain of DNA polymerase"/>
    <property type="match status" value="1"/>
</dbReference>
<dbReference type="CDD" id="cd05160">
    <property type="entry name" value="DEDDy_DNA_polB_exo"/>
    <property type="match status" value="1"/>
</dbReference>
<dbReference type="SUPFAM" id="SSF56672">
    <property type="entry name" value="DNA/RNA polymerases"/>
    <property type="match status" value="1"/>
</dbReference>
<keyword evidence="5" id="KW-0239">DNA-directed DNA polymerase</keyword>
<evidence type="ECO:0000256" key="5">
    <source>
        <dbReference type="ARBA" id="ARBA00022932"/>
    </source>
</evidence>
<accession>A0DPB2</accession>
<keyword evidence="6" id="KW-0238">DNA-binding</keyword>
<dbReference type="HOGENOM" id="CLU_381971_0_0_1"/>
<dbReference type="PANTHER" id="PTHR10322:SF23">
    <property type="entry name" value="DNA POLYMERASE DELTA CATALYTIC SUBUNIT"/>
    <property type="match status" value="1"/>
</dbReference>
<dbReference type="eggNOG" id="KOG0969">
    <property type="taxonomic scope" value="Eukaryota"/>
</dbReference>
<dbReference type="InterPro" id="IPR006172">
    <property type="entry name" value="DNA-dir_DNA_pol_B"/>
</dbReference>
<protein>
    <recommendedName>
        <fullName evidence="7">DNA polymerase delta catalytic subunit</fullName>
        <ecNumber evidence="2">2.7.7.7</ecNumber>
    </recommendedName>
</protein>
<dbReference type="SUPFAM" id="SSF53098">
    <property type="entry name" value="Ribonuclease H-like"/>
    <property type="match status" value="1"/>
</dbReference>
<dbReference type="GO" id="GO:0000724">
    <property type="term" value="P:double-strand break repair via homologous recombination"/>
    <property type="evidence" value="ECO:0000318"/>
    <property type="project" value="GO_Central"/>
</dbReference>
<comment type="similarity">
    <text evidence="1">Belongs to the DNA polymerase type-B family.</text>
</comment>
<evidence type="ECO:0000256" key="3">
    <source>
        <dbReference type="ARBA" id="ARBA00022679"/>
    </source>
</evidence>
<dbReference type="Proteomes" id="UP000000600">
    <property type="component" value="Unassembled WGS sequence"/>
</dbReference>
<evidence type="ECO:0000256" key="2">
    <source>
        <dbReference type="ARBA" id="ARBA00012417"/>
    </source>
</evidence>
<feature type="domain" description="DNA-directed DNA polymerase family B multifunctional" evidence="9">
    <location>
        <begin position="481"/>
        <end position="625"/>
    </location>
</feature>
<dbReference type="SMART" id="SM00486">
    <property type="entry name" value="POLBc"/>
    <property type="match status" value="1"/>
</dbReference>
<evidence type="ECO:0000313" key="11">
    <source>
        <dbReference type="EMBL" id="CAK84879.1"/>
    </source>
</evidence>
<dbReference type="GO" id="GO:0003677">
    <property type="term" value="F:DNA binding"/>
    <property type="evidence" value="ECO:0007669"/>
    <property type="project" value="UniProtKB-KW"/>
</dbReference>
<evidence type="ECO:0000259" key="10">
    <source>
        <dbReference type="Pfam" id="PF03104"/>
    </source>
</evidence>
<dbReference type="EMBL" id="CT868529">
    <property type="protein sequence ID" value="CAK84879.1"/>
    <property type="molecule type" value="Genomic_DNA"/>
</dbReference>
<dbReference type="AlphaFoldDB" id="A0DPB2"/>
<evidence type="ECO:0000256" key="7">
    <source>
        <dbReference type="ARBA" id="ARBA00024411"/>
    </source>
</evidence>
<feature type="domain" description="DNA-directed DNA polymerase family B exonuclease" evidence="10">
    <location>
        <begin position="194"/>
        <end position="418"/>
    </location>
</feature>
<organism evidence="11 12">
    <name type="scientific">Paramecium tetraurelia</name>
    <dbReference type="NCBI Taxonomy" id="5888"/>
    <lineage>
        <taxon>Eukaryota</taxon>
        <taxon>Sar</taxon>
        <taxon>Alveolata</taxon>
        <taxon>Ciliophora</taxon>
        <taxon>Intramacronucleata</taxon>
        <taxon>Oligohymenophorea</taxon>
        <taxon>Peniculida</taxon>
        <taxon>Parameciidae</taxon>
        <taxon>Paramecium</taxon>
    </lineage>
</organism>
<evidence type="ECO:0000256" key="8">
    <source>
        <dbReference type="ARBA" id="ARBA00049244"/>
    </source>
</evidence>
<dbReference type="Gene3D" id="3.30.342.10">
    <property type="entry name" value="DNA Polymerase, chain B, domain 1"/>
    <property type="match status" value="1"/>
</dbReference>
<dbReference type="Pfam" id="PF00136">
    <property type="entry name" value="DNA_pol_B"/>
    <property type="match status" value="1"/>
</dbReference>
<evidence type="ECO:0000256" key="1">
    <source>
        <dbReference type="ARBA" id="ARBA00005755"/>
    </source>
</evidence>
<dbReference type="InterPro" id="IPR050240">
    <property type="entry name" value="DNA_pol_type-B"/>
</dbReference>
<dbReference type="EC" id="2.7.7.7" evidence="2"/>
<evidence type="ECO:0000259" key="9">
    <source>
        <dbReference type="Pfam" id="PF00136"/>
    </source>
</evidence>
<dbReference type="GO" id="GO:0005634">
    <property type="term" value="C:nucleus"/>
    <property type="evidence" value="ECO:0000318"/>
    <property type="project" value="GO_Central"/>
</dbReference>
<dbReference type="OrthoDB" id="2414538at2759"/>
<dbReference type="InterPro" id="IPR036397">
    <property type="entry name" value="RNaseH_sf"/>
</dbReference>
<dbReference type="Pfam" id="PF03104">
    <property type="entry name" value="DNA_pol_B_exo1"/>
    <property type="match status" value="1"/>
</dbReference>
<evidence type="ECO:0000256" key="4">
    <source>
        <dbReference type="ARBA" id="ARBA00022695"/>
    </source>
</evidence>
<dbReference type="Gene3D" id="1.10.287.690">
    <property type="entry name" value="Helix hairpin bin"/>
    <property type="match status" value="1"/>
</dbReference>
<dbReference type="InterPro" id="IPR006133">
    <property type="entry name" value="DNA-dir_DNA_pol_B_exonuc"/>
</dbReference>
<dbReference type="KEGG" id="ptm:GSPATT00019061001"/>
<dbReference type="GO" id="GO:0000166">
    <property type="term" value="F:nucleotide binding"/>
    <property type="evidence" value="ECO:0007669"/>
    <property type="project" value="InterPro"/>
</dbReference>
<evidence type="ECO:0000313" key="12">
    <source>
        <dbReference type="Proteomes" id="UP000000600"/>
    </source>
</evidence>
<dbReference type="STRING" id="5888.A0DPB2"/>
<dbReference type="InterPro" id="IPR043502">
    <property type="entry name" value="DNA/RNA_pol_sf"/>
</dbReference>
<name>A0DPB2_PARTE</name>
<dbReference type="InterPro" id="IPR023211">
    <property type="entry name" value="DNA_pol_palm_dom_sf"/>
</dbReference>
<dbReference type="PANTHER" id="PTHR10322">
    <property type="entry name" value="DNA POLYMERASE CATALYTIC SUBUNIT"/>
    <property type="match status" value="1"/>
</dbReference>
<dbReference type="InterPro" id="IPR012337">
    <property type="entry name" value="RNaseH-like_sf"/>
</dbReference>
<keyword evidence="12" id="KW-1185">Reference proteome</keyword>
<dbReference type="GO" id="GO:0003887">
    <property type="term" value="F:DNA-directed DNA polymerase activity"/>
    <property type="evidence" value="ECO:0000318"/>
    <property type="project" value="GO_Central"/>
</dbReference>
<sequence length="725" mass="86119">MNEFKDDNHKTLDYNETVHQQEMFQTAFSKADQNTQNFNNTHFSCILNHYRRIPIQELDKLTFIILDCDYKLNTNQIRLFGITDQQQSLEIKIIDYFPYFYIPFPSKLVRDDKDIDYFLHQFNNHLYKNGIIAESQPIREITVVESEIIRNYKGQNYQKEPFLKLSFYNVSSMKKVAQLIEKGLNLNGFQFAKQTYECRITYPLKFMIDLNLRGMGWAMAKNLKEDGESNCQKSYLAKTEDISPHEDQQHIPNLRIISLDIQTIFPSQITLDSSKEIIVITCVIQINPVFERRIVFTQKKCYEIINAIIYQSENEIDLLKQFNQFFLSFDPDVITGYNLHDELLPLIIQRSRTLGLNCQYLNYGRSKNEESLISNGRFFSTVMRMRETKFVETNGRIQLDTLICMLRDTKISQYSLGSIYYSLFNRQIEIYDQETIFQLYEQNNIKRISTYSLRKSEACLEILLYKGWIYTYAEISKVTGVPIDYIIQRGQSIKVLSQLLRQTKKNEYLVPDENHLVKPDTSNLKGALVLEPKKGFYKIPLALFDFVSLYPSIIIAYNMCYTTIIKDYSIKLNENDYHIIPEFGHKFVKQHIKKGILPQILENLLAKRAVTKQEFQLRRRQVKEKSIRCQIASIKNRCQFYLWIYWLCRAWVSSLFRNYIIYTQGRKSHIIKFRYLLLITIYPNAEILIWRHRLHYQQISKILRFKHSNLSNQFPFPKANKIFSF</sequence>
<keyword evidence="4" id="KW-0548">Nucleotidyltransferase</keyword>
<dbReference type="GeneID" id="5038061"/>
<reference evidence="11 12" key="1">
    <citation type="journal article" date="2006" name="Nature">
        <title>Global trends of whole-genome duplications revealed by the ciliate Paramecium tetraurelia.</title>
        <authorList>
            <consortium name="Genoscope"/>
            <person name="Aury J.-M."/>
            <person name="Jaillon O."/>
            <person name="Duret L."/>
            <person name="Noel B."/>
            <person name="Jubin C."/>
            <person name="Porcel B.M."/>
            <person name="Segurens B."/>
            <person name="Daubin V."/>
            <person name="Anthouard V."/>
            <person name="Aiach N."/>
            <person name="Arnaiz O."/>
            <person name="Billaut A."/>
            <person name="Beisson J."/>
            <person name="Blanc I."/>
            <person name="Bouhouche K."/>
            <person name="Camara F."/>
            <person name="Duharcourt S."/>
            <person name="Guigo R."/>
            <person name="Gogendeau D."/>
            <person name="Katinka M."/>
            <person name="Keller A.-M."/>
            <person name="Kissmehl R."/>
            <person name="Klotz C."/>
            <person name="Koll F."/>
            <person name="Le Moue A."/>
            <person name="Lepere C."/>
            <person name="Malinsky S."/>
            <person name="Nowacki M."/>
            <person name="Nowak J.K."/>
            <person name="Plattner H."/>
            <person name="Poulain J."/>
            <person name="Ruiz F."/>
            <person name="Serrano V."/>
            <person name="Zagulski M."/>
            <person name="Dessen P."/>
            <person name="Betermier M."/>
            <person name="Weissenbach J."/>
            <person name="Scarpelli C."/>
            <person name="Schachter V."/>
            <person name="Sperling L."/>
            <person name="Meyer E."/>
            <person name="Cohen J."/>
            <person name="Wincker P."/>
        </authorList>
    </citation>
    <scope>NUCLEOTIDE SEQUENCE [LARGE SCALE GENOMIC DNA]</scope>
    <source>
        <strain evidence="11 12">Stock d4-2</strain>
    </source>
</reference>